<proteinExistence type="predicted"/>
<accession>A0A2A4K0M5</accession>
<feature type="domain" description="OAR" evidence="3">
    <location>
        <begin position="173"/>
        <end position="186"/>
    </location>
</feature>
<feature type="compositionally biased region" description="Polar residues" evidence="2">
    <location>
        <begin position="149"/>
        <end position="158"/>
    </location>
</feature>
<evidence type="ECO:0000259" key="3">
    <source>
        <dbReference type="PROSITE" id="PS50803"/>
    </source>
</evidence>
<evidence type="ECO:0000256" key="2">
    <source>
        <dbReference type="SAM" id="MobiDB-lite"/>
    </source>
</evidence>
<dbReference type="AlphaFoldDB" id="A0A2A4K0M5"/>
<dbReference type="InterPro" id="IPR003654">
    <property type="entry name" value="OAR_dom"/>
</dbReference>
<dbReference type="PROSITE" id="PS50803">
    <property type="entry name" value="OAR"/>
    <property type="match status" value="1"/>
</dbReference>
<sequence length="204" mass="22568">MSIKSEKSLLEECSEIIERSYSVRSASDESLSCDDEDESLARILMNKMTPAVLSKLRRCFKKNKERTKAQDIDRRVEEVMRAAAAEEGIEFAEAAPPTQDTLWLDENGFVTSLDNIFGDTMMSYCNNISQQQQGALEGSPTPPHMAHCGNNNASPTASGNGGEPPEEEVWRGHSIAALRRRASELSAAIPPYLQLNYDAHSPVY</sequence>
<gene>
    <name evidence="4" type="ORF">B5V51_6983</name>
</gene>
<protein>
    <recommendedName>
        <fullName evidence="3">OAR domain-containing protein</fullName>
    </recommendedName>
</protein>
<reference evidence="4" key="1">
    <citation type="submission" date="2017-09" db="EMBL/GenBank/DDBJ databases">
        <title>Contemporary evolution of a Lepidopteran species, Heliothis virescens, in response to modern agricultural practices.</title>
        <authorList>
            <person name="Fritz M.L."/>
            <person name="Deyonke A.M."/>
            <person name="Papanicolaou A."/>
            <person name="Micinski S."/>
            <person name="Westbrook J."/>
            <person name="Gould F."/>
        </authorList>
    </citation>
    <scope>NUCLEOTIDE SEQUENCE [LARGE SCALE GENOMIC DNA]</scope>
    <source>
        <strain evidence="4">HvINT-</strain>
        <tissue evidence="4">Whole body</tissue>
    </source>
</reference>
<dbReference type="EMBL" id="NWSH01000308">
    <property type="protein sequence ID" value="PCG77566.1"/>
    <property type="molecule type" value="Genomic_DNA"/>
</dbReference>
<dbReference type="GO" id="GO:0005634">
    <property type="term" value="C:nucleus"/>
    <property type="evidence" value="ECO:0007669"/>
    <property type="project" value="UniProtKB-SubCell"/>
</dbReference>
<feature type="region of interest" description="Disordered" evidence="2">
    <location>
        <begin position="133"/>
        <end position="169"/>
    </location>
</feature>
<comment type="subcellular location">
    <subcellularLocation>
        <location evidence="1">Nucleus</location>
    </subcellularLocation>
</comment>
<name>A0A2A4K0M5_HELVI</name>
<organism evidence="4">
    <name type="scientific">Heliothis virescens</name>
    <name type="common">Tobacco budworm moth</name>
    <dbReference type="NCBI Taxonomy" id="7102"/>
    <lineage>
        <taxon>Eukaryota</taxon>
        <taxon>Metazoa</taxon>
        <taxon>Ecdysozoa</taxon>
        <taxon>Arthropoda</taxon>
        <taxon>Hexapoda</taxon>
        <taxon>Insecta</taxon>
        <taxon>Pterygota</taxon>
        <taxon>Neoptera</taxon>
        <taxon>Endopterygota</taxon>
        <taxon>Lepidoptera</taxon>
        <taxon>Glossata</taxon>
        <taxon>Ditrysia</taxon>
        <taxon>Noctuoidea</taxon>
        <taxon>Noctuidae</taxon>
        <taxon>Heliothinae</taxon>
        <taxon>Heliothis</taxon>
    </lineage>
</organism>
<comment type="caution">
    <text evidence="4">The sequence shown here is derived from an EMBL/GenBank/DDBJ whole genome shotgun (WGS) entry which is preliminary data.</text>
</comment>
<evidence type="ECO:0000256" key="1">
    <source>
        <dbReference type="ARBA" id="ARBA00004123"/>
    </source>
</evidence>
<evidence type="ECO:0000313" key="4">
    <source>
        <dbReference type="EMBL" id="PCG77566.1"/>
    </source>
</evidence>